<organism evidence="2 3">
    <name type="scientific">Luteimonas terrae</name>
    <dbReference type="NCBI Taxonomy" id="1530191"/>
    <lineage>
        <taxon>Bacteria</taxon>
        <taxon>Pseudomonadati</taxon>
        <taxon>Pseudomonadota</taxon>
        <taxon>Gammaproteobacteria</taxon>
        <taxon>Lysobacterales</taxon>
        <taxon>Lysobacteraceae</taxon>
        <taxon>Luteimonas</taxon>
    </lineage>
</organism>
<evidence type="ECO:0000259" key="1">
    <source>
        <dbReference type="Pfam" id="PF12728"/>
    </source>
</evidence>
<keyword evidence="3" id="KW-1185">Reference proteome</keyword>
<evidence type="ECO:0000313" key="3">
    <source>
        <dbReference type="Proteomes" id="UP001256588"/>
    </source>
</evidence>
<proteinExistence type="predicted"/>
<reference evidence="2 3" key="1">
    <citation type="submission" date="2023-07" db="EMBL/GenBank/DDBJ databases">
        <title>Sorghum-associated microbial communities from plants grown in Nebraska, USA.</title>
        <authorList>
            <person name="Schachtman D."/>
        </authorList>
    </citation>
    <scope>NUCLEOTIDE SEQUENCE [LARGE SCALE GENOMIC DNA]</scope>
    <source>
        <strain evidence="2 3">4099</strain>
    </source>
</reference>
<dbReference type="EMBL" id="JAVDWO010000005">
    <property type="protein sequence ID" value="MDR7192719.1"/>
    <property type="molecule type" value="Genomic_DNA"/>
</dbReference>
<comment type="caution">
    <text evidence="2">The sequence shown here is derived from an EMBL/GenBank/DDBJ whole genome shotgun (WGS) entry which is preliminary data.</text>
</comment>
<name>A0ABU1XVE2_9GAMM</name>
<gene>
    <name evidence="2" type="ORF">J2W68_001435</name>
</gene>
<sequence length="99" mass="10483">MTIEKLLTLAQAADQSGCSVKTLRRAMASGHLVAVRLGEGPKSDRIHPDDLAAFWASRRTTGALQVPPPTLQVTGGADDACDRLQKLLGPGAARPTRRP</sequence>
<dbReference type="InterPro" id="IPR041657">
    <property type="entry name" value="HTH_17"/>
</dbReference>
<accession>A0ABU1XVE2</accession>
<protein>
    <submittedName>
        <fullName evidence="2">Excisionase family DNA binding protein</fullName>
    </submittedName>
</protein>
<dbReference type="Proteomes" id="UP001256588">
    <property type="component" value="Unassembled WGS sequence"/>
</dbReference>
<dbReference type="RefSeq" id="WP_310234026.1">
    <property type="nucleotide sequence ID" value="NZ_JAVDWO010000005.1"/>
</dbReference>
<dbReference type="SUPFAM" id="SSF46955">
    <property type="entry name" value="Putative DNA-binding domain"/>
    <property type="match status" value="1"/>
</dbReference>
<dbReference type="InterPro" id="IPR009061">
    <property type="entry name" value="DNA-bd_dom_put_sf"/>
</dbReference>
<evidence type="ECO:0000313" key="2">
    <source>
        <dbReference type="EMBL" id="MDR7192719.1"/>
    </source>
</evidence>
<feature type="domain" description="Helix-turn-helix" evidence="1">
    <location>
        <begin position="6"/>
        <end position="59"/>
    </location>
</feature>
<dbReference type="Pfam" id="PF12728">
    <property type="entry name" value="HTH_17"/>
    <property type="match status" value="1"/>
</dbReference>